<dbReference type="PANTHER" id="PTHR33505">
    <property type="entry name" value="ZGC:162634"/>
    <property type="match status" value="1"/>
</dbReference>
<dbReference type="HAMAP" id="MF_01187">
    <property type="entry name" value="UPF0434"/>
    <property type="match status" value="1"/>
</dbReference>
<dbReference type="FunFam" id="2.20.25.10:FF:000002">
    <property type="entry name" value="UPF0434 protein YcaR"/>
    <property type="match status" value="1"/>
</dbReference>
<dbReference type="GO" id="GO:0005829">
    <property type="term" value="C:cytosol"/>
    <property type="evidence" value="ECO:0007669"/>
    <property type="project" value="TreeGrafter"/>
</dbReference>
<dbReference type="RefSeq" id="WP_089073550.1">
    <property type="nucleotide sequence ID" value="NZ_CBCSAM010000001.1"/>
</dbReference>
<dbReference type="AlphaFoldDB" id="A0A220VEN3"/>
<dbReference type="InterPro" id="IPR005651">
    <property type="entry name" value="Trm112-like"/>
</dbReference>
<evidence type="ECO:0000313" key="2">
    <source>
        <dbReference type="EMBL" id="ASK78642.1"/>
    </source>
</evidence>
<gene>
    <name evidence="2" type="ORF">CF386_06310</name>
</gene>
<dbReference type="PANTHER" id="PTHR33505:SF4">
    <property type="entry name" value="PROTEIN PREY, MITOCHONDRIAL"/>
    <property type="match status" value="1"/>
</dbReference>
<proteinExistence type="inferred from homology"/>
<comment type="similarity">
    <text evidence="1">Belongs to the UPF0434 family.</text>
</comment>
<reference evidence="2 3" key="1">
    <citation type="journal article" date="2016" name="Int. J. Syst. Evol. Microbiol.">
        <title>Paraphotobacterium marinum gen. nov., sp. nov., a member of the family Vibrionaceae, isolated from surface seawater.</title>
        <authorList>
            <person name="Huang Z."/>
            <person name="Dong C."/>
            <person name="Shao Z."/>
        </authorList>
    </citation>
    <scope>NUCLEOTIDE SEQUENCE [LARGE SCALE GENOMIC DNA]</scope>
    <source>
        <strain evidence="2 3">NSCS20N07D</strain>
    </source>
</reference>
<protein>
    <recommendedName>
        <fullName evidence="1">UPF0434 protein CF386_06310</fullName>
    </recommendedName>
</protein>
<dbReference type="OrthoDB" id="9812205at2"/>
<dbReference type="KEGG" id="pmai:CF386_06310"/>
<name>A0A220VEN3_9GAMM</name>
<dbReference type="SUPFAM" id="SSF158997">
    <property type="entry name" value="Trm112p-like"/>
    <property type="match status" value="1"/>
</dbReference>
<dbReference type="Gene3D" id="2.20.25.10">
    <property type="match status" value="1"/>
</dbReference>
<organism evidence="2 3">
    <name type="scientific">Paraphotobacterium marinum</name>
    <dbReference type="NCBI Taxonomy" id="1755811"/>
    <lineage>
        <taxon>Bacteria</taxon>
        <taxon>Pseudomonadati</taxon>
        <taxon>Pseudomonadota</taxon>
        <taxon>Gammaproteobacteria</taxon>
        <taxon>Vibrionales</taxon>
        <taxon>Vibrionaceae</taxon>
        <taxon>Paraphotobacterium</taxon>
    </lineage>
</organism>
<evidence type="ECO:0000313" key="3">
    <source>
        <dbReference type="Proteomes" id="UP000242175"/>
    </source>
</evidence>
<evidence type="ECO:0000256" key="1">
    <source>
        <dbReference type="HAMAP-Rule" id="MF_01187"/>
    </source>
</evidence>
<keyword evidence="3" id="KW-1185">Reference proteome</keyword>
<dbReference type="Proteomes" id="UP000242175">
    <property type="component" value="Chromosome large"/>
</dbReference>
<accession>A0A220VEN3</accession>
<dbReference type="Pfam" id="PF03966">
    <property type="entry name" value="Trm112p"/>
    <property type="match status" value="1"/>
</dbReference>
<sequence>MKQELINIVACPLCKGKLQFDKQKNILVCRFDKLAFPIVDGIPVLIESEADKITLDD</sequence>
<dbReference type="EMBL" id="CP022355">
    <property type="protein sequence ID" value="ASK78642.1"/>
    <property type="molecule type" value="Genomic_DNA"/>
</dbReference>